<reference evidence="2 3" key="1">
    <citation type="journal article" date="2023" name="Microbiol. Spectr.">
        <title>Symbiosis of Carpenter Bees with Uncharacterized Lactic Acid Bacteria Showing NAD Auxotrophy.</title>
        <authorList>
            <person name="Kawasaki S."/>
            <person name="Ozawa K."/>
            <person name="Mori T."/>
            <person name="Yamamoto A."/>
            <person name="Ito M."/>
            <person name="Ohkuma M."/>
            <person name="Sakamoto M."/>
            <person name="Matsutani M."/>
        </authorList>
    </citation>
    <scope>NUCLEOTIDE SEQUENCE [LARGE SCALE GENOMIC DNA]</scope>
    <source>
        <strain evidence="2 3">Kim32-2</strain>
    </source>
</reference>
<keyword evidence="1" id="KW-0812">Transmembrane</keyword>
<evidence type="ECO:0000313" key="2">
    <source>
        <dbReference type="EMBL" id="BDR60041.1"/>
    </source>
</evidence>
<feature type="transmembrane region" description="Helical" evidence="1">
    <location>
        <begin position="6"/>
        <end position="22"/>
    </location>
</feature>
<keyword evidence="1" id="KW-0472">Membrane</keyword>
<keyword evidence="3" id="KW-1185">Reference proteome</keyword>
<accession>A0ABM8BFL1</accession>
<proteinExistence type="predicted"/>
<evidence type="ECO:0000256" key="1">
    <source>
        <dbReference type="SAM" id="Phobius"/>
    </source>
</evidence>
<gene>
    <name evidence="2" type="ORF">KIM322_03020</name>
</gene>
<dbReference type="Proteomes" id="UP001321741">
    <property type="component" value="Chromosome"/>
</dbReference>
<keyword evidence="1" id="KW-1133">Transmembrane helix</keyword>
<name>A0ABM8BFL1_9LACO</name>
<dbReference type="RefSeq" id="WP_317637760.1">
    <property type="nucleotide sequence ID" value="NZ_AP026803.1"/>
</dbReference>
<protein>
    <submittedName>
        <fullName evidence="2">Uncharacterized protein</fullName>
    </submittedName>
</protein>
<organism evidence="2 3">
    <name type="scientific">Lactobacillus xylocopicola</name>
    <dbReference type="NCBI Taxonomy" id="2976676"/>
    <lineage>
        <taxon>Bacteria</taxon>
        <taxon>Bacillati</taxon>
        <taxon>Bacillota</taxon>
        <taxon>Bacilli</taxon>
        <taxon>Lactobacillales</taxon>
        <taxon>Lactobacillaceae</taxon>
        <taxon>Lactobacillus</taxon>
    </lineage>
</organism>
<evidence type="ECO:0000313" key="3">
    <source>
        <dbReference type="Proteomes" id="UP001321741"/>
    </source>
</evidence>
<sequence length="46" mass="5225">MSNEIIGSSAMLSMVAAAFYHFKKSLNVLMIAVNRRLNVYHFCDKC</sequence>
<dbReference type="EMBL" id="AP026803">
    <property type="protein sequence ID" value="BDR60041.1"/>
    <property type="molecule type" value="Genomic_DNA"/>
</dbReference>